<evidence type="ECO:0000259" key="2">
    <source>
        <dbReference type="Pfam" id="PF12770"/>
    </source>
</evidence>
<evidence type="ECO:0000256" key="1">
    <source>
        <dbReference type="SAM" id="MobiDB-lite"/>
    </source>
</evidence>
<comment type="caution">
    <text evidence="3">The sequence shown here is derived from an EMBL/GenBank/DDBJ whole genome shotgun (WGS) entry which is preliminary data.</text>
</comment>
<feature type="domain" description="CHAT" evidence="2">
    <location>
        <begin position="1260"/>
        <end position="1536"/>
    </location>
</feature>
<gene>
    <name evidence="3" type="ORF">AB0K40_10235</name>
</gene>
<evidence type="ECO:0000313" key="4">
    <source>
        <dbReference type="Proteomes" id="UP001552427"/>
    </source>
</evidence>
<accession>A0ABV3H010</accession>
<feature type="region of interest" description="Disordered" evidence="1">
    <location>
        <begin position="1126"/>
        <end position="1158"/>
    </location>
</feature>
<protein>
    <submittedName>
        <fullName evidence="3">CHAT domain-containing protein</fullName>
    </submittedName>
</protein>
<dbReference type="RefSeq" id="WP_364447145.1">
    <property type="nucleotide sequence ID" value="NZ_JBFARM010000003.1"/>
</dbReference>
<dbReference type="InterPro" id="IPR011990">
    <property type="entry name" value="TPR-like_helical_dom_sf"/>
</dbReference>
<dbReference type="Proteomes" id="UP001552427">
    <property type="component" value="Unassembled WGS sequence"/>
</dbReference>
<keyword evidence="4" id="KW-1185">Reference proteome</keyword>
<dbReference type="Pfam" id="PF12770">
    <property type="entry name" value="CHAT"/>
    <property type="match status" value="1"/>
</dbReference>
<evidence type="ECO:0000313" key="3">
    <source>
        <dbReference type="EMBL" id="MEV4285871.1"/>
    </source>
</evidence>
<sequence>MDHIAGDAADLLARFEREDDLDALDQAIDQYEADAGVPYGRALLQRYVRMGTQEDLDRGVAALLEALERSPDEAGERATRLTHAADALVMRWDARSDPTDVETAIGWLRQAMDLAPESAAARSKLGLTIARRRLMGGGDDGDLSEALALCEEAVAVHEQAGGSDGAQDRDVARAAHLGKLALVMSARAVEAEDQALAQSAVETMDGALALLPGGGPLRWGNELPRVSVLANRYVLTKRLEDLAITIAACAALLESMPIDLPARHLAHLQYGMLIYSRFGETRDRTDREQAITALREALGDPRPGSSLIERAADGLLRTLLWNRVSEGPRLGDVDELIGRLRARLADTPDDKELRQELYEASTARFSITGDQADLPSGEDLEDEVSRVSARVFSAIPAGLEELDAAIAAADRVLGSPGQDEDRLGNLRVILSGALYARFGHRGDRPDLDRSLALLTDAIAGAPAGGPLRGHLLTQLALHKATKYDITGDPADLRAASADAAEAADVFAAATNAVEDTDRGIVDHALGQTALRRYRRDGDPADLEAAVAAFQSALSLLPDRHLLREACAAELSEALLERAMRGGSADNATAIGVAERATRTAPAGDQRARALLALARARSQRFLLTGDAAAADAAIDAYRRAAAELPPGRTDRTTALAGLSETLHIRAELTGSTADLDAAVEVGEQGWREPSAAHSRAMAALSLCDALRMRSQRTGRRSDVDTAMDVIVAAAGSLAEGDLRRVLCRLQLAAVLSQRFALTGDLADIDKCVEIARSVLGELPTHSPVRLLAYDVLSGSLWKRAGNRGDLRDLDEAIEISDLALTVPTIDHRQRSSLLYNKAGMLRERFDAHGERADLDVAIESAKAALAALPRRHPHRPLVAKGLALLYVSRYDGDNPDDLPEIIRLGEEGLRASRRDDPSWASHQHVVGYGLLLQFWETRRARDLRAAIRALEASVAATSPDDPSLAPRAGQLGLALNERHESRGRNRDRDGAMAAFRLAAGMTSTGTLRRLVDTRMLAGYCLRHGSPVEALEHYRVCVQDLLPLAAWRGLDRASQENQLKQMGGLAGEAAAAALACDSPRAAVQLLEQSRSVLWAQLLETRSDRSELRARHPELAAEFDEVSAILDDRGDPQAPGSLQPGELGSTGRLAPHQEADRRRHATARFSELRDRVRELPGFAAFLRPPDFAALLRTADRGPVVIVNVDRLRCDALLLTTGRLLVLPLPGLGKDDATRRARAFHQALAVAPQDRVTSIAAAQTVLATLEWLWDAVTQPVLDALALPAGSRIWWCPTGPLATLPLHAAGRHRPGGVTTWAGEHVVSSYTPTLQALLRARNAPPASPSATTLVTALSVTPRPDGRYPDLPHVPTEVRAIKDALGARAVVLKEAAATRRAVLNAIPAHPRVHFACHGDQDPDRPSASHLALHDADLTVLDLTTVGVEGGDLAFLSACETAQGDTALTDEAIHLAAAFHLIGYRHVIGTLWSLNDASAAEVAKDVYEELTRNSVTEPAVALHRAVTRLRARSRNPMTWAPFVHIGA</sequence>
<reference evidence="3 4" key="1">
    <citation type="submission" date="2024-06" db="EMBL/GenBank/DDBJ databases">
        <title>The Natural Products Discovery Center: Release of the First 8490 Sequenced Strains for Exploring Actinobacteria Biosynthetic Diversity.</title>
        <authorList>
            <person name="Kalkreuter E."/>
            <person name="Kautsar S.A."/>
            <person name="Yang D."/>
            <person name="Bader C.D."/>
            <person name="Teijaro C.N."/>
            <person name="Fluegel L."/>
            <person name="Davis C.M."/>
            <person name="Simpson J.R."/>
            <person name="Lauterbach L."/>
            <person name="Steele A.D."/>
            <person name="Gui C."/>
            <person name="Meng S."/>
            <person name="Li G."/>
            <person name="Viehrig K."/>
            <person name="Ye F."/>
            <person name="Su P."/>
            <person name="Kiefer A.F."/>
            <person name="Nichols A."/>
            <person name="Cepeda A.J."/>
            <person name="Yan W."/>
            <person name="Fan B."/>
            <person name="Jiang Y."/>
            <person name="Adhikari A."/>
            <person name="Zheng C.-J."/>
            <person name="Schuster L."/>
            <person name="Cowan T.M."/>
            <person name="Smanski M.J."/>
            <person name="Chevrette M.G."/>
            <person name="De Carvalho L.P.S."/>
            <person name="Shen B."/>
        </authorList>
    </citation>
    <scope>NUCLEOTIDE SEQUENCE [LARGE SCALE GENOMIC DNA]</scope>
    <source>
        <strain evidence="3 4">NPDC049574</strain>
    </source>
</reference>
<organism evidence="3 4">
    <name type="scientific">Nonomuraea bangladeshensis</name>
    <dbReference type="NCBI Taxonomy" id="404385"/>
    <lineage>
        <taxon>Bacteria</taxon>
        <taxon>Bacillati</taxon>
        <taxon>Actinomycetota</taxon>
        <taxon>Actinomycetes</taxon>
        <taxon>Streptosporangiales</taxon>
        <taxon>Streptosporangiaceae</taxon>
        <taxon>Nonomuraea</taxon>
    </lineage>
</organism>
<dbReference type="EMBL" id="JBFARM010000003">
    <property type="protein sequence ID" value="MEV4285871.1"/>
    <property type="molecule type" value="Genomic_DNA"/>
</dbReference>
<proteinExistence type="predicted"/>
<name>A0ABV3H010_9ACTN</name>
<dbReference type="Gene3D" id="1.25.40.10">
    <property type="entry name" value="Tetratricopeptide repeat domain"/>
    <property type="match status" value="2"/>
</dbReference>
<dbReference type="InterPro" id="IPR024983">
    <property type="entry name" value="CHAT_dom"/>
</dbReference>